<evidence type="ECO:0000256" key="3">
    <source>
        <dbReference type="ARBA" id="ARBA00022989"/>
    </source>
</evidence>
<dbReference type="eggNOG" id="COG1585">
    <property type="taxonomic scope" value="Bacteria"/>
</dbReference>
<dbReference type="Pfam" id="PF01957">
    <property type="entry name" value="NfeD"/>
    <property type="match status" value="1"/>
</dbReference>
<name>J1GUU1_9ACTO</name>
<dbReference type="Proteomes" id="UP000002941">
    <property type="component" value="Unassembled WGS sequence"/>
</dbReference>
<dbReference type="Gene3D" id="2.40.50.140">
    <property type="entry name" value="Nucleic acid-binding proteins"/>
    <property type="match status" value="1"/>
</dbReference>
<sequence length="155" mass="15983">MAWLWWLGASLVMGVIETLTADLTFLMFAGGALGGAVAAALGAPLWIQVLVFAVISVLLLVAIRPWAKRRLTEGTPDMRTNAEALIGREAIALTAVDVHGGRIRLGGEEWSARLAENLGGGVPRLDVGDPVRVTSIDGAIAVVAPVGVPAGGQPA</sequence>
<reference evidence="7 8" key="1">
    <citation type="submission" date="2012-05" db="EMBL/GenBank/DDBJ databases">
        <authorList>
            <person name="Harkins D.M."/>
            <person name="Madupu R."/>
            <person name="Durkin A.S."/>
            <person name="Torralba M."/>
            <person name="Methe B."/>
            <person name="Sutton G.G."/>
            <person name="Nelson K.E."/>
        </authorList>
    </citation>
    <scope>NUCLEOTIDE SEQUENCE [LARGE SCALE GENOMIC DNA]</scope>
    <source>
        <strain evidence="7 8">F0489</strain>
    </source>
</reference>
<evidence type="ECO:0000256" key="4">
    <source>
        <dbReference type="ARBA" id="ARBA00023136"/>
    </source>
</evidence>
<evidence type="ECO:0000313" key="8">
    <source>
        <dbReference type="Proteomes" id="UP000002941"/>
    </source>
</evidence>
<dbReference type="InterPro" id="IPR002810">
    <property type="entry name" value="NfeD-like_C"/>
</dbReference>
<protein>
    <submittedName>
        <fullName evidence="7">Nodulation efficiency protein NfeD</fullName>
    </submittedName>
</protein>
<dbReference type="PANTHER" id="PTHR33507:SF3">
    <property type="entry name" value="INNER MEMBRANE PROTEIN YBBJ"/>
    <property type="match status" value="1"/>
</dbReference>
<dbReference type="EMBL" id="AKFT01000214">
    <property type="protein sequence ID" value="EJF36845.1"/>
    <property type="molecule type" value="Genomic_DNA"/>
</dbReference>
<dbReference type="PATRIC" id="fig|1125718.3.peg.2748"/>
<evidence type="ECO:0000259" key="6">
    <source>
        <dbReference type="Pfam" id="PF01957"/>
    </source>
</evidence>
<keyword evidence="3 5" id="KW-1133">Transmembrane helix</keyword>
<feature type="domain" description="NfeD-like C-terminal" evidence="6">
    <location>
        <begin position="82"/>
        <end position="145"/>
    </location>
</feature>
<evidence type="ECO:0000256" key="5">
    <source>
        <dbReference type="SAM" id="Phobius"/>
    </source>
</evidence>
<comment type="subcellular location">
    <subcellularLocation>
        <location evidence="1">Membrane</location>
        <topology evidence="1">Multi-pass membrane protein</topology>
    </subcellularLocation>
</comment>
<dbReference type="InterPro" id="IPR052165">
    <property type="entry name" value="Membrane_assoc_protease"/>
</dbReference>
<feature type="transmembrane region" description="Helical" evidence="5">
    <location>
        <begin position="44"/>
        <end position="63"/>
    </location>
</feature>
<keyword evidence="4 5" id="KW-0472">Membrane</keyword>
<keyword evidence="8" id="KW-1185">Reference proteome</keyword>
<evidence type="ECO:0000256" key="2">
    <source>
        <dbReference type="ARBA" id="ARBA00022692"/>
    </source>
</evidence>
<evidence type="ECO:0000313" key="7">
    <source>
        <dbReference type="EMBL" id="EJF36845.1"/>
    </source>
</evidence>
<dbReference type="GO" id="GO:0005886">
    <property type="term" value="C:plasma membrane"/>
    <property type="evidence" value="ECO:0007669"/>
    <property type="project" value="TreeGrafter"/>
</dbReference>
<dbReference type="RefSeq" id="WP_008733827.1">
    <property type="nucleotide sequence ID" value="NZ_AKFT01000214.1"/>
</dbReference>
<dbReference type="InterPro" id="IPR012340">
    <property type="entry name" value="NA-bd_OB-fold"/>
</dbReference>
<gene>
    <name evidence="7" type="ORF">HMPREF1318_0392</name>
</gene>
<dbReference type="AlphaFoldDB" id="J1GUU1"/>
<proteinExistence type="predicted"/>
<keyword evidence="2 5" id="KW-0812">Transmembrane</keyword>
<dbReference type="OrthoDB" id="3174252at2"/>
<dbReference type="PANTHER" id="PTHR33507">
    <property type="entry name" value="INNER MEMBRANE PROTEIN YBBJ"/>
    <property type="match status" value="1"/>
</dbReference>
<evidence type="ECO:0000256" key="1">
    <source>
        <dbReference type="ARBA" id="ARBA00004141"/>
    </source>
</evidence>
<comment type="caution">
    <text evidence="7">The sequence shown here is derived from an EMBL/GenBank/DDBJ whole genome shotgun (WGS) entry which is preliminary data.</text>
</comment>
<dbReference type="SUPFAM" id="SSF141322">
    <property type="entry name" value="NfeD domain-like"/>
    <property type="match status" value="1"/>
</dbReference>
<organism evidence="7 8">
    <name type="scientific">Actinomyces massiliensis F0489</name>
    <dbReference type="NCBI Taxonomy" id="1125718"/>
    <lineage>
        <taxon>Bacteria</taxon>
        <taxon>Bacillati</taxon>
        <taxon>Actinomycetota</taxon>
        <taxon>Actinomycetes</taxon>
        <taxon>Actinomycetales</taxon>
        <taxon>Actinomycetaceae</taxon>
        <taxon>Actinomyces</taxon>
    </lineage>
</organism>
<accession>J1GUU1</accession>